<dbReference type="Gene3D" id="1.10.8.60">
    <property type="match status" value="1"/>
</dbReference>
<feature type="binding site" evidence="8">
    <location>
        <position position="156"/>
    </location>
    <ligand>
        <name>ATP</name>
        <dbReference type="ChEBI" id="CHEBI:30616"/>
    </ligand>
</feature>
<evidence type="ECO:0000259" key="13">
    <source>
        <dbReference type="SMART" id="SM00760"/>
    </source>
</evidence>
<reference evidence="14 15" key="1">
    <citation type="journal article" date="2016" name="Nat. Commun.">
        <title>Thousands of microbial genomes shed light on interconnected biogeochemical processes in an aquifer system.</title>
        <authorList>
            <person name="Anantharaman K."/>
            <person name="Brown C.T."/>
            <person name="Hug L.A."/>
            <person name="Sharon I."/>
            <person name="Castelle C.J."/>
            <person name="Probst A.J."/>
            <person name="Thomas B.C."/>
            <person name="Singh A."/>
            <person name="Wilkins M.J."/>
            <person name="Karaoz U."/>
            <person name="Brodie E.L."/>
            <person name="Williams K.H."/>
            <person name="Hubbard S.S."/>
            <person name="Banfield J.F."/>
        </authorList>
    </citation>
    <scope>NUCLEOTIDE SEQUENCE [LARGE SCALE GENOMIC DNA]</scope>
</reference>
<dbReference type="PANTHER" id="PTHR30050:SF2">
    <property type="entry name" value="CHROMOSOMAL REPLICATION INITIATOR PROTEIN DNAA"/>
    <property type="match status" value="1"/>
</dbReference>
<keyword evidence="4 8" id="KW-0547">Nucleotide-binding</keyword>
<dbReference type="InterPro" id="IPR013317">
    <property type="entry name" value="DnaA_dom"/>
</dbReference>
<evidence type="ECO:0000256" key="11">
    <source>
        <dbReference type="RuleBase" id="RU004227"/>
    </source>
</evidence>
<dbReference type="EMBL" id="MEUA01000012">
    <property type="protein sequence ID" value="OGC16191.1"/>
    <property type="molecule type" value="Genomic_DNA"/>
</dbReference>
<dbReference type="CDD" id="cd00009">
    <property type="entry name" value="AAA"/>
    <property type="match status" value="1"/>
</dbReference>
<evidence type="ECO:0000313" key="14">
    <source>
        <dbReference type="EMBL" id="OGC16191.1"/>
    </source>
</evidence>
<keyword evidence="2 8" id="KW-0963">Cytoplasm</keyword>
<evidence type="ECO:0000256" key="10">
    <source>
        <dbReference type="RuleBase" id="RU000577"/>
    </source>
</evidence>
<dbReference type="InterPro" id="IPR010921">
    <property type="entry name" value="Trp_repressor/repl_initiator"/>
</dbReference>
<dbReference type="GO" id="GO:0005886">
    <property type="term" value="C:plasma membrane"/>
    <property type="evidence" value="ECO:0007669"/>
    <property type="project" value="TreeGrafter"/>
</dbReference>
<dbReference type="Gene3D" id="1.10.1750.10">
    <property type="match status" value="1"/>
</dbReference>
<dbReference type="CDD" id="cd06571">
    <property type="entry name" value="Bac_DnaA_C"/>
    <property type="match status" value="1"/>
</dbReference>
<dbReference type="InterPro" id="IPR013159">
    <property type="entry name" value="DnaA_C"/>
</dbReference>
<dbReference type="PANTHER" id="PTHR30050">
    <property type="entry name" value="CHROMOSOMAL REPLICATION INITIATOR PROTEIN DNAA"/>
    <property type="match status" value="1"/>
</dbReference>
<dbReference type="Proteomes" id="UP000177905">
    <property type="component" value="Unassembled WGS sequence"/>
</dbReference>
<dbReference type="FunFam" id="1.10.8.60:FF:000003">
    <property type="entry name" value="Chromosomal replication initiator protein DnaA"/>
    <property type="match status" value="1"/>
</dbReference>
<feature type="domain" description="Chromosomal replication initiator DnaA C-terminal" evidence="13">
    <location>
        <begin position="358"/>
        <end position="427"/>
    </location>
</feature>
<evidence type="ECO:0000259" key="12">
    <source>
        <dbReference type="SMART" id="SM00382"/>
    </source>
</evidence>
<evidence type="ECO:0000256" key="9">
    <source>
        <dbReference type="NCBIfam" id="TIGR00362"/>
    </source>
</evidence>
<keyword evidence="6 8" id="KW-0446">Lipid-binding</keyword>
<dbReference type="Gene3D" id="3.30.300.180">
    <property type="match status" value="1"/>
</dbReference>
<dbReference type="SMART" id="SM00760">
    <property type="entry name" value="Bac_DnaA_C"/>
    <property type="match status" value="1"/>
</dbReference>
<dbReference type="GO" id="GO:0006270">
    <property type="term" value="P:DNA replication initiation"/>
    <property type="evidence" value="ECO:0007669"/>
    <property type="project" value="UniProtKB-UniRule"/>
</dbReference>
<dbReference type="PROSITE" id="PS01008">
    <property type="entry name" value="DNAA"/>
    <property type="match status" value="1"/>
</dbReference>
<dbReference type="InterPro" id="IPR020591">
    <property type="entry name" value="Chromosome_initiator_DnaA-like"/>
</dbReference>
<dbReference type="InterPro" id="IPR001957">
    <property type="entry name" value="Chromosome_initiator_DnaA"/>
</dbReference>
<evidence type="ECO:0000256" key="2">
    <source>
        <dbReference type="ARBA" id="ARBA00022490"/>
    </source>
</evidence>
<dbReference type="InterPro" id="IPR038454">
    <property type="entry name" value="DnaA_N_sf"/>
</dbReference>
<feature type="binding site" evidence="8">
    <location>
        <position position="158"/>
    </location>
    <ligand>
        <name>ATP</name>
        <dbReference type="ChEBI" id="CHEBI:30616"/>
    </ligand>
</feature>
<dbReference type="Gene3D" id="3.40.50.300">
    <property type="entry name" value="P-loop containing nucleotide triphosphate hydrolases"/>
    <property type="match status" value="1"/>
</dbReference>
<dbReference type="GO" id="GO:0008289">
    <property type="term" value="F:lipid binding"/>
    <property type="evidence" value="ECO:0007669"/>
    <property type="project" value="UniProtKB-KW"/>
</dbReference>
<comment type="domain">
    <text evidence="8">Domain I is involved in oligomerization and binding regulators, domain II is flexibile and of varying length in different bacteria, domain III forms the AAA+ region, while domain IV binds dsDNA.</text>
</comment>
<comment type="caution">
    <text evidence="14">The sequence shown here is derived from an EMBL/GenBank/DDBJ whole genome shotgun (WGS) entry which is preliminary data.</text>
</comment>
<name>A0A1F4S709_UNCSA</name>
<evidence type="ECO:0000256" key="7">
    <source>
        <dbReference type="ARBA" id="ARBA00023125"/>
    </source>
</evidence>
<organism evidence="14 15">
    <name type="scientific">candidate division WOR-1 bacterium RIFOXYB2_FULL_36_35</name>
    <dbReference type="NCBI Taxonomy" id="1802578"/>
    <lineage>
        <taxon>Bacteria</taxon>
        <taxon>Bacillati</taxon>
        <taxon>Saganbacteria</taxon>
    </lineage>
</organism>
<feature type="binding site" evidence="8">
    <location>
        <position position="160"/>
    </location>
    <ligand>
        <name>ATP</name>
        <dbReference type="ChEBI" id="CHEBI:30616"/>
    </ligand>
</feature>
<accession>A0A1F4S709</accession>
<dbReference type="GO" id="GO:0006275">
    <property type="term" value="P:regulation of DNA replication"/>
    <property type="evidence" value="ECO:0007669"/>
    <property type="project" value="UniProtKB-UniRule"/>
</dbReference>
<keyword evidence="7 8" id="KW-0238">DNA-binding</keyword>
<feature type="region of interest" description="Domain III, AAA+ region" evidence="8">
    <location>
        <begin position="112"/>
        <end position="328"/>
    </location>
</feature>
<evidence type="ECO:0000256" key="3">
    <source>
        <dbReference type="ARBA" id="ARBA00022705"/>
    </source>
</evidence>
<evidence type="ECO:0000256" key="4">
    <source>
        <dbReference type="ARBA" id="ARBA00022741"/>
    </source>
</evidence>
<dbReference type="NCBIfam" id="NF010686">
    <property type="entry name" value="PRK14086.1"/>
    <property type="match status" value="1"/>
</dbReference>
<feature type="domain" description="AAA+ ATPase" evidence="12">
    <location>
        <begin position="145"/>
        <end position="273"/>
    </location>
</feature>
<dbReference type="Pfam" id="PF11638">
    <property type="entry name" value="DnaA_N"/>
    <property type="match status" value="1"/>
</dbReference>
<evidence type="ECO:0000313" key="15">
    <source>
        <dbReference type="Proteomes" id="UP000177905"/>
    </source>
</evidence>
<dbReference type="FunFam" id="3.40.50.300:FF:000150">
    <property type="entry name" value="Chromosomal replication initiator protein DnaA"/>
    <property type="match status" value="1"/>
</dbReference>
<keyword evidence="3 8" id="KW-0235">DNA replication</keyword>
<dbReference type="InterPro" id="IPR024633">
    <property type="entry name" value="DnaA_N_dom"/>
</dbReference>
<dbReference type="PRINTS" id="PR00051">
    <property type="entry name" value="DNAA"/>
</dbReference>
<evidence type="ECO:0000256" key="5">
    <source>
        <dbReference type="ARBA" id="ARBA00022840"/>
    </source>
</evidence>
<dbReference type="SUPFAM" id="SSF48295">
    <property type="entry name" value="TrpR-like"/>
    <property type="match status" value="1"/>
</dbReference>
<feature type="binding site" evidence="8">
    <location>
        <position position="159"/>
    </location>
    <ligand>
        <name>ATP</name>
        <dbReference type="ChEBI" id="CHEBI:30616"/>
    </ligand>
</feature>
<dbReference type="InterPro" id="IPR027417">
    <property type="entry name" value="P-loop_NTPase"/>
</dbReference>
<feature type="region of interest" description="Domain IV, binds dsDNA" evidence="8">
    <location>
        <begin position="329"/>
        <end position="458"/>
    </location>
</feature>
<evidence type="ECO:0000256" key="6">
    <source>
        <dbReference type="ARBA" id="ARBA00023121"/>
    </source>
</evidence>
<dbReference type="InterPro" id="IPR003593">
    <property type="entry name" value="AAA+_ATPase"/>
</dbReference>
<feature type="region of interest" description="Domain I, interacts with DnaA modulators" evidence="8">
    <location>
        <begin position="1"/>
        <end position="101"/>
    </location>
</feature>
<comment type="caution">
    <text evidence="8">Lacks conserved residue(s) required for the propagation of feature annotation.</text>
</comment>
<protein>
    <recommendedName>
        <fullName evidence="8 9">Chromosomal replication initiator protein DnaA</fullName>
    </recommendedName>
</protein>
<dbReference type="AlphaFoldDB" id="A0A1F4S709"/>
<dbReference type="Pfam" id="PF00308">
    <property type="entry name" value="Bac_DnaA"/>
    <property type="match status" value="1"/>
</dbReference>
<dbReference type="NCBIfam" id="TIGR00362">
    <property type="entry name" value="DnaA"/>
    <property type="match status" value="1"/>
</dbReference>
<comment type="subcellular location">
    <subcellularLocation>
        <location evidence="8">Cytoplasm</location>
    </subcellularLocation>
</comment>
<dbReference type="SMART" id="SM00382">
    <property type="entry name" value="AAA"/>
    <property type="match status" value="1"/>
</dbReference>
<evidence type="ECO:0000256" key="8">
    <source>
        <dbReference type="HAMAP-Rule" id="MF_00377"/>
    </source>
</evidence>
<dbReference type="SUPFAM" id="SSF52540">
    <property type="entry name" value="P-loop containing nucleoside triphosphate hydrolases"/>
    <property type="match status" value="1"/>
</dbReference>
<dbReference type="InterPro" id="IPR018312">
    <property type="entry name" value="Chromosome_initiator_DnaA_CS"/>
</dbReference>
<gene>
    <name evidence="8" type="primary">dnaA</name>
    <name evidence="14" type="ORF">A2290_02895</name>
</gene>
<sequence>MLDIHKIWSELLPSIEKSVNKPIYETLVSSTKPIAFKDNVLEIGIPHDVIKEWLSKHCITILEAEIQSIYPQIQKIIFTSGHTNLFQTPTLDTQGRISEENDHVARSVQFAYLNPRYTFDMFVVGNGNRFAHAAALAVAAAPATAYNPLFVYGGVGLGKTHLMQAVGYSVLKKNSKVRVLYITCEMFTNELITSIQQGKMQDFRNKYRNIDLLMVDDIQFLAGKERTQEEFFHTFNTLHSANKQIIVSSDRPPKEIPTLEDRLRSRFEWGLIADIQSPDFETRIAILRKKAELVDLTVPDEVTQFIASKIDTNIRELEGALIRVVAFASLSNTDISISLVEQVLKDLVSPVKTKTSISADSIKKATAEYYSVKIDDMSAKIRTKEIATARQVAMFLCRELTEGSLPKIGEEFGGRDHTTVLHAYEKIKNALKIDKDITEAVKNIKINLKKYLNSTAIL</sequence>
<dbReference type="GO" id="GO:0003688">
    <property type="term" value="F:DNA replication origin binding"/>
    <property type="evidence" value="ECO:0007669"/>
    <property type="project" value="UniProtKB-UniRule"/>
</dbReference>
<proteinExistence type="inferred from homology"/>
<dbReference type="GO" id="GO:0005737">
    <property type="term" value="C:cytoplasm"/>
    <property type="evidence" value="ECO:0007669"/>
    <property type="project" value="UniProtKB-SubCell"/>
</dbReference>
<dbReference type="HAMAP" id="MF_00377">
    <property type="entry name" value="DnaA_bact"/>
    <property type="match status" value="1"/>
</dbReference>
<dbReference type="Pfam" id="PF08299">
    <property type="entry name" value="Bac_DnaA_C"/>
    <property type="match status" value="1"/>
</dbReference>
<keyword evidence="5 8" id="KW-0067">ATP-binding</keyword>
<evidence type="ECO:0000256" key="1">
    <source>
        <dbReference type="ARBA" id="ARBA00006583"/>
    </source>
</evidence>
<comment type="subunit">
    <text evidence="8">Oligomerizes as a right-handed, spiral filament on DNA at oriC.</text>
</comment>
<dbReference type="GO" id="GO:0005524">
    <property type="term" value="F:ATP binding"/>
    <property type="evidence" value="ECO:0007669"/>
    <property type="project" value="UniProtKB-UniRule"/>
</dbReference>
<comment type="function">
    <text evidence="8 10">Plays an essential role in the initiation and regulation of chromosomal replication. ATP-DnaA binds to the origin of replication (oriC) to initiate formation of the DNA replication initiation complex once per cell cycle. Binds the DnaA box (a 9 base pair repeat at the origin) and separates the double-stranded (ds)DNA. Forms a right-handed helical filament on oriC DNA; dsDNA binds to the exterior of the filament while single-stranded (ss)DNA is stabiized in the filament's interior. The ATP-DnaA-oriC complex binds and stabilizes one strand of the AT-rich DNA unwinding element (DUE), permitting loading of DNA polymerase. After initiation quickly degrades to an ADP-DnaA complex that is not apt for DNA replication. Binds acidic phospholipids.</text>
</comment>
<comment type="similarity">
    <text evidence="1 8 11">Belongs to the DnaA family.</text>
</comment>